<evidence type="ECO:0000259" key="1">
    <source>
        <dbReference type="Pfam" id="PF00149"/>
    </source>
</evidence>
<reference evidence="3 4" key="1">
    <citation type="journal article" date="2014" name="BMC Biol.">
        <title>A comprehensive evaluation of rodent malaria parasite genomes and gene expression.</title>
        <authorList>
            <person name="Otto T.D."/>
            <person name="Bohme U."/>
            <person name="Jackson A.P."/>
            <person name="Hunt M."/>
            <person name="Franke-Fayard B."/>
            <person name="Hoeijmakers W.A."/>
            <person name="Religa A.A."/>
            <person name="Robertson L."/>
            <person name="Sanders M."/>
            <person name="Ogun S.A."/>
            <person name="Cunningham D."/>
            <person name="Erhart A."/>
            <person name="Billker O."/>
            <person name="Khan S.M."/>
            <person name="Stunnenberg H.G."/>
            <person name="Langhorne J."/>
            <person name="Holder A.A."/>
            <person name="Waters A.P."/>
            <person name="Newbold C.I."/>
            <person name="Pain A."/>
            <person name="Berriman M."/>
            <person name="Janse C.J."/>
        </authorList>
    </citation>
    <scope>NUCLEOTIDE SEQUENCE [LARGE SCALE GENOMIC DNA]</scope>
    <source>
        <strain evidence="3 4">AS</strain>
    </source>
</reference>
<dbReference type="OrthoDB" id="5976022at2759"/>
<organism evidence="2 5">
    <name type="scientific">Plasmodium chabaudi chabaudi</name>
    <dbReference type="NCBI Taxonomy" id="31271"/>
    <lineage>
        <taxon>Eukaryota</taxon>
        <taxon>Sar</taxon>
        <taxon>Alveolata</taxon>
        <taxon>Apicomplexa</taxon>
        <taxon>Aconoidasida</taxon>
        <taxon>Haemosporida</taxon>
        <taxon>Plasmodiidae</taxon>
        <taxon>Plasmodium</taxon>
        <taxon>Plasmodium (Vinckeia)</taxon>
    </lineage>
</organism>
<dbReference type="PANTHER" id="PTHR46546">
    <property type="entry name" value="SHEWANELLA-LIKE PROTEIN PHOSPHATASE 1"/>
    <property type="match status" value="1"/>
</dbReference>
<evidence type="ECO:0000313" key="2">
    <source>
        <dbReference type="EMBL" id="SCN58903.1"/>
    </source>
</evidence>
<protein>
    <submittedName>
        <fullName evidence="2">Shewanella-like protein phosphatase 2, putative</fullName>
        <ecNumber evidence="2">3.1.3.16</ecNumber>
    </submittedName>
</protein>
<evidence type="ECO:0000313" key="5">
    <source>
        <dbReference type="Proteomes" id="UP000195489"/>
    </source>
</evidence>
<dbReference type="GeneID" id="3498635"/>
<reference evidence="2 5" key="3">
    <citation type="submission" date="2016-08" db="EMBL/GenBank/DDBJ databases">
        <authorList>
            <consortium name="Pathogen Informatics"/>
        </authorList>
    </citation>
    <scope>NUCLEOTIDE SEQUENCE [LARGE SCALE GENOMIC DNA]</scope>
    <source>
        <strain evidence="3">AS</strain>
        <strain evidence="2 5">CB</strain>
    </source>
</reference>
<dbReference type="Gene3D" id="3.60.21.10">
    <property type="match status" value="1"/>
</dbReference>
<keyword evidence="2" id="KW-0378">Hydrolase</keyword>
<accession>A0A077TIK4</accession>
<dbReference type="AlphaFoldDB" id="A0A077TIK4"/>
<dbReference type="EC" id="3.1.3.16" evidence="2"/>
<keyword evidence="4" id="KW-1185">Reference proteome</keyword>
<sequence>MNMSYLKYLFFGYLAILWKINYVHSTSFSNLKWEYDFYSIGDLHGDKDAFIRILLNESIIDLENNVIRNNVLTVITGDVLDPTYDDIDIILFIKHYNESGKSLNSKIILLLGNHEVSNLCLKFKNPQGNIEDYKYRNDMFRKGQEIYNYLIDSPFVVNVNNITFSHAGVLPFYSTYGIDFINEEGKKELINNCELLNQKIEKRQELCIACEYGPTLNRYYSYVTKNAFSDSRVCSSLYKSLGLLKSNRMVIGHTVQKNKQVNSYCQDKLLLADTGISKWKNGVISYIQHFNDGSYKVKYIKR</sequence>
<dbReference type="Proteomes" id="UP000195489">
    <property type="component" value="Chromosome 6"/>
</dbReference>
<feature type="domain" description="Calcineurin-like phosphoesterase" evidence="1">
    <location>
        <begin position="40"/>
        <end position="224"/>
    </location>
</feature>
<dbReference type="Pfam" id="PF00149">
    <property type="entry name" value="Metallophos"/>
    <property type="match status" value="1"/>
</dbReference>
<name>A0A077TIK4_PLACU</name>
<dbReference type="VEuPathDB" id="PlasmoDB:PCHAS_0606500"/>
<dbReference type="KEGG" id="pcb:PCHAS_0606500"/>
<proteinExistence type="predicted"/>
<dbReference type="InterPro" id="IPR029052">
    <property type="entry name" value="Metallo-depent_PP-like"/>
</dbReference>
<dbReference type="Proteomes" id="UP000071118">
    <property type="component" value="Chromosome 6"/>
</dbReference>
<dbReference type="SUPFAM" id="SSF56300">
    <property type="entry name" value="Metallo-dependent phosphatases"/>
    <property type="match status" value="1"/>
</dbReference>
<gene>
    <name evidence="2" type="primary">SHLP2</name>
    <name evidence="3" type="ORF">PCHAS_0606500</name>
    <name evidence="2" type="ORF">PCHCB_000095500</name>
</gene>
<reference evidence="3" key="2">
    <citation type="submission" date="2014-05" db="EMBL/GenBank/DDBJ databases">
        <authorList>
            <person name="Aslett M.A."/>
            <person name="De Silva N."/>
        </authorList>
    </citation>
    <scope>NUCLEOTIDE SEQUENCE</scope>
    <source>
        <strain evidence="3">AS</strain>
    </source>
</reference>
<dbReference type="EMBL" id="LK022883">
    <property type="protein sequence ID" value="VTZ67661.1"/>
    <property type="molecule type" value="Genomic_DNA"/>
</dbReference>
<dbReference type="SMR" id="A0A077TIK4"/>
<dbReference type="InterPro" id="IPR004843">
    <property type="entry name" value="Calcineurin-like_PHP"/>
</dbReference>
<evidence type="ECO:0000313" key="4">
    <source>
        <dbReference type="Proteomes" id="UP000071118"/>
    </source>
</evidence>
<evidence type="ECO:0000313" key="3">
    <source>
        <dbReference type="EMBL" id="VTZ67661.1"/>
    </source>
</evidence>
<dbReference type="GO" id="GO:0004722">
    <property type="term" value="F:protein serine/threonine phosphatase activity"/>
    <property type="evidence" value="ECO:0007669"/>
    <property type="project" value="UniProtKB-EC"/>
</dbReference>
<dbReference type="RefSeq" id="XP_745512.1">
    <property type="nucleotide sequence ID" value="XM_740419.1"/>
</dbReference>
<dbReference type="EMBL" id="LT608158">
    <property type="protein sequence ID" value="SCN58903.1"/>
    <property type="molecule type" value="Genomic_DNA"/>
</dbReference>
<dbReference type="PANTHER" id="PTHR46546:SF4">
    <property type="entry name" value="SHEWANELLA-LIKE PROTEIN PHOSPHATASE 1"/>
    <property type="match status" value="1"/>
</dbReference>